<dbReference type="Gene3D" id="1.20.5.510">
    <property type="entry name" value="Single helix bin"/>
    <property type="match status" value="1"/>
</dbReference>
<evidence type="ECO:0000313" key="2">
    <source>
        <dbReference type="Proteomes" id="UP001060336"/>
    </source>
</evidence>
<dbReference type="InterPro" id="IPR014177">
    <property type="entry name" value="Formate_DH_TAT-contain"/>
</dbReference>
<dbReference type="PIRSF" id="PIRSF036704">
    <property type="entry name" value="UCP036704"/>
    <property type="match status" value="1"/>
</dbReference>
<protein>
    <submittedName>
        <fullName evidence="1">Twin-arginine translocation signal domain-containing protein</fullName>
    </submittedName>
</protein>
<dbReference type="NCBIfam" id="TIGR02811">
    <property type="entry name" value="formate_TAT"/>
    <property type="match status" value="1"/>
</dbReference>
<keyword evidence="2" id="KW-1185">Reference proteome</keyword>
<proteinExistence type="predicted"/>
<evidence type="ECO:0000313" key="1">
    <source>
        <dbReference type="EMBL" id="UUX52026.1"/>
    </source>
</evidence>
<dbReference type="InterPro" id="IPR019546">
    <property type="entry name" value="TAT_signal_bac_arc"/>
</dbReference>
<sequence length="64" mass="6661">MAKAKKPESSRRDFLKLSGIGAAAGAAAIAGAQKPAEAAERPEKVSAGYRETAHVKTAYALSRF</sequence>
<organism evidence="1 2">
    <name type="scientific">Nisaea acidiphila</name>
    <dbReference type="NCBI Taxonomy" id="1862145"/>
    <lineage>
        <taxon>Bacteria</taxon>
        <taxon>Pseudomonadati</taxon>
        <taxon>Pseudomonadota</taxon>
        <taxon>Alphaproteobacteria</taxon>
        <taxon>Rhodospirillales</taxon>
        <taxon>Thalassobaculaceae</taxon>
        <taxon>Nisaea</taxon>
    </lineage>
</organism>
<dbReference type="InterPro" id="IPR006311">
    <property type="entry name" value="TAT_signal"/>
</dbReference>
<accession>A0A9J7AZ15</accession>
<reference evidence="1" key="1">
    <citation type="submission" date="2022-08" db="EMBL/GenBank/DDBJ databases">
        <title>Nisaea acidiphila sp. nov., isolated from a marine algal debris and emended description of the genus Nisaea Urios et al. 2008.</title>
        <authorList>
            <person name="Kwon K."/>
        </authorList>
    </citation>
    <scope>NUCLEOTIDE SEQUENCE</scope>
    <source>
        <strain evidence="1">MEBiC11861</strain>
    </source>
</reference>
<dbReference type="KEGG" id="naci:NUH88_10045"/>
<dbReference type="Proteomes" id="UP001060336">
    <property type="component" value="Chromosome"/>
</dbReference>
<dbReference type="NCBIfam" id="TIGR01409">
    <property type="entry name" value="TAT_signal_seq"/>
    <property type="match status" value="1"/>
</dbReference>
<gene>
    <name evidence="1" type="ORF">NUH88_10045</name>
</gene>
<dbReference type="AlphaFoldDB" id="A0A9J7AZ15"/>
<name>A0A9J7AZ15_9PROT</name>
<dbReference type="RefSeq" id="WP_257771850.1">
    <property type="nucleotide sequence ID" value="NZ_CP102480.1"/>
</dbReference>
<dbReference type="EMBL" id="CP102480">
    <property type="protein sequence ID" value="UUX52026.1"/>
    <property type="molecule type" value="Genomic_DNA"/>
</dbReference>
<dbReference type="PROSITE" id="PS51318">
    <property type="entry name" value="TAT"/>
    <property type="match status" value="1"/>
</dbReference>